<evidence type="ECO:0000256" key="4">
    <source>
        <dbReference type="ARBA" id="ARBA00022833"/>
    </source>
</evidence>
<dbReference type="GO" id="GO:0008237">
    <property type="term" value="F:metallopeptidase activity"/>
    <property type="evidence" value="ECO:0007669"/>
    <property type="project" value="UniProtKB-KW"/>
</dbReference>
<evidence type="ECO:0000256" key="5">
    <source>
        <dbReference type="ARBA" id="ARBA00023049"/>
    </source>
</evidence>
<keyword evidence="5 6" id="KW-0482">Metalloprotease</keyword>
<dbReference type="RefSeq" id="WP_275228621.1">
    <property type="nucleotide sequence ID" value="NZ_JARESE010000041.1"/>
</dbReference>
<comment type="similarity">
    <text evidence="6">Belongs to the peptidase M48 family.</text>
</comment>
<proteinExistence type="inferred from homology"/>
<comment type="cofactor">
    <cofactor evidence="6">
        <name>Zn(2+)</name>
        <dbReference type="ChEBI" id="CHEBI:29105"/>
    </cofactor>
    <text evidence="6">Binds 1 zinc ion per subunit.</text>
</comment>
<dbReference type="EC" id="3.4.24.-" evidence="9"/>
<comment type="caution">
    <text evidence="9">The sequence shown here is derived from an EMBL/GenBank/DDBJ whole genome shotgun (WGS) entry which is preliminary data.</text>
</comment>
<keyword evidence="7" id="KW-0732">Signal</keyword>
<evidence type="ECO:0000256" key="7">
    <source>
        <dbReference type="SAM" id="SignalP"/>
    </source>
</evidence>
<evidence type="ECO:0000313" key="9">
    <source>
        <dbReference type="EMBL" id="MDE8652540.1"/>
    </source>
</evidence>
<dbReference type="Proteomes" id="UP001216253">
    <property type="component" value="Unassembled WGS sequence"/>
</dbReference>
<dbReference type="Gene3D" id="3.30.2010.10">
    <property type="entry name" value="Metalloproteases ('zincins'), catalytic domain"/>
    <property type="match status" value="1"/>
</dbReference>
<keyword evidence="1 6" id="KW-0645">Protease</keyword>
<protein>
    <submittedName>
        <fullName evidence="9">M48 family metalloprotease</fullName>
        <ecNumber evidence="9">3.4.24.-</ecNumber>
    </submittedName>
</protein>
<dbReference type="PANTHER" id="PTHR22726">
    <property type="entry name" value="METALLOENDOPEPTIDASE OMA1"/>
    <property type="match status" value="1"/>
</dbReference>
<dbReference type="InterPro" id="IPR001478">
    <property type="entry name" value="PDZ"/>
</dbReference>
<dbReference type="Pfam" id="PF17820">
    <property type="entry name" value="PDZ_6"/>
    <property type="match status" value="1"/>
</dbReference>
<dbReference type="EMBL" id="JARESE010000041">
    <property type="protein sequence ID" value="MDE8652540.1"/>
    <property type="molecule type" value="Genomic_DNA"/>
</dbReference>
<sequence length="355" mass="37302">MPFALASARAWTRAFGIGCAAALAVLPCIAQANAAPQAGRSIDNELRLHAIAYRLGTANAARCTAPAMLTGMILHDVGAYDAGTRAAISQRRGLTYGFGVRKFVPGSPADHAGIRPDDEIVAVNGTDLRDFATDAIAARGSYDRVARFEDFLSAALRDGPATLRIRHGSDQRDVTMTGEAACGGEPVLVNSGELNAWSDGKYVAVTTRMLAMAGDDAELSFVVAHEMAHNALRHAERLGHFSPLLAEFGLGAGKVKQTEIEADKLAVEMMASAHYDLAAPERLLRHVGKFDFLDLATTHPAIGKRIEMANTMRHQIETTLAASTATQPATESDAPAGALALADAMTGGSGNPVSV</sequence>
<evidence type="ECO:0000256" key="3">
    <source>
        <dbReference type="ARBA" id="ARBA00022801"/>
    </source>
</evidence>
<dbReference type="InterPro" id="IPR041489">
    <property type="entry name" value="PDZ_6"/>
</dbReference>
<dbReference type="InterPro" id="IPR051156">
    <property type="entry name" value="Mito/Outer_Membr_Metalloprot"/>
</dbReference>
<keyword evidence="4 6" id="KW-0862">Zinc</keyword>
<dbReference type="InterPro" id="IPR036034">
    <property type="entry name" value="PDZ_sf"/>
</dbReference>
<evidence type="ECO:0000256" key="2">
    <source>
        <dbReference type="ARBA" id="ARBA00022723"/>
    </source>
</evidence>
<dbReference type="Gene3D" id="2.30.42.10">
    <property type="match status" value="1"/>
</dbReference>
<feature type="signal peptide" evidence="7">
    <location>
        <begin position="1"/>
        <end position="34"/>
    </location>
</feature>
<dbReference type="InterPro" id="IPR001915">
    <property type="entry name" value="Peptidase_M48"/>
</dbReference>
<feature type="domain" description="PDZ" evidence="8">
    <location>
        <begin position="83"/>
        <end position="130"/>
    </location>
</feature>
<evidence type="ECO:0000256" key="1">
    <source>
        <dbReference type="ARBA" id="ARBA00022670"/>
    </source>
</evidence>
<dbReference type="Pfam" id="PF01435">
    <property type="entry name" value="Peptidase_M48"/>
    <property type="match status" value="2"/>
</dbReference>
<keyword evidence="3 6" id="KW-0378">Hydrolase</keyword>
<dbReference type="SUPFAM" id="SSF50156">
    <property type="entry name" value="PDZ domain-like"/>
    <property type="match status" value="1"/>
</dbReference>
<gene>
    <name evidence="9" type="ORF">PYV00_12595</name>
</gene>
<accession>A0ABT5WR62</accession>
<dbReference type="PANTHER" id="PTHR22726:SF1">
    <property type="entry name" value="METALLOENDOPEPTIDASE OMA1, MITOCHONDRIAL"/>
    <property type="match status" value="1"/>
</dbReference>
<evidence type="ECO:0000256" key="6">
    <source>
        <dbReference type="RuleBase" id="RU003983"/>
    </source>
</evidence>
<organism evidence="9 10">
    <name type="scientific">Novosphingobium album</name>
    <name type="common">ex Liu et al. 2023</name>
    <dbReference type="NCBI Taxonomy" id="3031130"/>
    <lineage>
        <taxon>Bacteria</taxon>
        <taxon>Pseudomonadati</taxon>
        <taxon>Pseudomonadota</taxon>
        <taxon>Alphaproteobacteria</taxon>
        <taxon>Sphingomonadales</taxon>
        <taxon>Sphingomonadaceae</taxon>
        <taxon>Novosphingobium</taxon>
    </lineage>
</organism>
<keyword evidence="10" id="KW-1185">Reference proteome</keyword>
<evidence type="ECO:0000259" key="8">
    <source>
        <dbReference type="PROSITE" id="PS50106"/>
    </source>
</evidence>
<name>A0ABT5WR62_9SPHN</name>
<feature type="chain" id="PRO_5047137740" evidence="7">
    <location>
        <begin position="35"/>
        <end position="355"/>
    </location>
</feature>
<evidence type="ECO:0000313" key="10">
    <source>
        <dbReference type="Proteomes" id="UP001216253"/>
    </source>
</evidence>
<dbReference type="PROSITE" id="PS50106">
    <property type="entry name" value="PDZ"/>
    <property type="match status" value="1"/>
</dbReference>
<keyword evidence="2" id="KW-0479">Metal-binding</keyword>
<reference evidence="9 10" key="1">
    <citation type="submission" date="2023-03" db="EMBL/GenBank/DDBJ databases">
        <title>NovoSphingobium album sp. nov. isolated from polycyclic aromatic hydrocarbons- and heavy-metal polluted soil.</title>
        <authorList>
            <person name="Liu Z."/>
            <person name="Wang K."/>
        </authorList>
    </citation>
    <scope>NUCLEOTIDE SEQUENCE [LARGE SCALE GENOMIC DNA]</scope>
    <source>
        <strain evidence="9 10">H3SJ31-1</strain>
    </source>
</reference>